<gene>
    <name evidence="1" type="ORF">SDC9_121733</name>
</gene>
<reference evidence="1" key="1">
    <citation type="submission" date="2019-08" db="EMBL/GenBank/DDBJ databases">
        <authorList>
            <person name="Kucharzyk K."/>
            <person name="Murdoch R.W."/>
            <person name="Higgins S."/>
            <person name="Loffler F."/>
        </authorList>
    </citation>
    <scope>NUCLEOTIDE SEQUENCE</scope>
</reference>
<sequence>MGATVVKYPDFGDGHCTFARIELSNRRVEVRSMNQLIMSNPSVVYKSILQSINPVMITKTGTEVYVHFTDE</sequence>
<dbReference type="AlphaFoldDB" id="A0A645CCT9"/>
<evidence type="ECO:0000313" key="1">
    <source>
        <dbReference type="EMBL" id="MPM74744.1"/>
    </source>
</evidence>
<comment type="caution">
    <text evidence="1">The sequence shown here is derived from an EMBL/GenBank/DDBJ whole genome shotgun (WGS) entry which is preliminary data.</text>
</comment>
<accession>A0A645CCT9</accession>
<protein>
    <submittedName>
        <fullName evidence="1">Uncharacterized protein</fullName>
    </submittedName>
</protein>
<name>A0A645CCT9_9ZZZZ</name>
<dbReference type="EMBL" id="VSSQ01026170">
    <property type="protein sequence ID" value="MPM74744.1"/>
    <property type="molecule type" value="Genomic_DNA"/>
</dbReference>
<proteinExistence type="predicted"/>
<organism evidence="1">
    <name type="scientific">bioreactor metagenome</name>
    <dbReference type="NCBI Taxonomy" id="1076179"/>
    <lineage>
        <taxon>unclassified sequences</taxon>
        <taxon>metagenomes</taxon>
        <taxon>ecological metagenomes</taxon>
    </lineage>
</organism>